<dbReference type="InterPro" id="IPR051181">
    <property type="entry name" value="CAF1_poly(A)_ribonucleases"/>
</dbReference>
<proteinExistence type="inferred from homology"/>
<dbReference type="GO" id="GO:0000175">
    <property type="term" value="F:3'-5'-RNA exonuclease activity"/>
    <property type="evidence" value="ECO:0007669"/>
    <property type="project" value="TreeGrafter"/>
</dbReference>
<evidence type="ECO:0000256" key="1">
    <source>
        <dbReference type="ARBA" id="ARBA00008372"/>
    </source>
</evidence>
<organism evidence="2">
    <name type="scientific">Arcella intermedia</name>
    <dbReference type="NCBI Taxonomy" id="1963864"/>
    <lineage>
        <taxon>Eukaryota</taxon>
        <taxon>Amoebozoa</taxon>
        <taxon>Tubulinea</taxon>
        <taxon>Elardia</taxon>
        <taxon>Arcellinida</taxon>
        <taxon>Sphaerothecina</taxon>
        <taxon>Arcellidae</taxon>
        <taxon>Arcella</taxon>
    </lineage>
</organism>
<dbReference type="InterPro" id="IPR036397">
    <property type="entry name" value="RNaseH_sf"/>
</dbReference>
<dbReference type="GO" id="GO:0003723">
    <property type="term" value="F:RNA binding"/>
    <property type="evidence" value="ECO:0007669"/>
    <property type="project" value="TreeGrafter"/>
</dbReference>
<dbReference type="InterPro" id="IPR012337">
    <property type="entry name" value="RNaseH-like_sf"/>
</dbReference>
<protein>
    <submittedName>
        <fullName evidence="2">Uncharacterized protein</fullName>
    </submittedName>
</protein>
<dbReference type="Gene3D" id="3.30.420.10">
    <property type="entry name" value="Ribonuclease H-like superfamily/Ribonuclease H"/>
    <property type="match status" value="2"/>
</dbReference>
<name>A0A6B2L3Q5_9EUKA</name>
<dbReference type="PANTHER" id="PTHR15092:SF22">
    <property type="entry name" value="POLY(A)-SPECIFIC RIBONUCLEASE PNLDC1"/>
    <property type="match status" value="1"/>
</dbReference>
<sequence>MTTPYNFYIFPSNAEDTEFLCQSTSLYFLSTNKFDFNKWIGQGIQFMSRQEEQNLREANSKKRAMGLSERDRDYLDTLRKKLDVFLDSPDSSLSFSAANPYLCQLALQEIDSYEGQIEATPMTTPYKTTFLMINKSTASKESKIRRAIGFREVIDLIIQSKKPIVGHNCFMDLIHIYHRFVEPIPSSLLQFKHEFKKLFPLVFDTKVIAHLDPTISPLINDSTLEALHAQVKQKVGPISFVFEEGFERYGNCAMSHEAGFDAYLTGSIFIALFQHILQKPTSSPFPTDLDPLQPNKIYLYAKAYNNCYFDLDVNKEDCLPNLQNVFYCSGVSEVDDALKGYFASLSNTKEDPIITINDERSVFVHYSEPLGYKNTMEILNPRAPYTAYSFETYKSVRVRKALEEFKSRRSRPARASLPNELLYTPGLTGLTRKRTFSELQEREEQIDINSSLQNCMLM</sequence>
<dbReference type="SUPFAM" id="SSF53098">
    <property type="entry name" value="Ribonuclease H-like"/>
    <property type="match status" value="1"/>
</dbReference>
<dbReference type="EMBL" id="GIBP01002509">
    <property type="protein sequence ID" value="NDV31478.1"/>
    <property type="molecule type" value="Transcribed_RNA"/>
</dbReference>
<evidence type="ECO:0000313" key="2">
    <source>
        <dbReference type="EMBL" id="NDV31478.1"/>
    </source>
</evidence>
<accession>A0A6B2L3Q5</accession>
<dbReference type="InterPro" id="IPR006941">
    <property type="entry name" value="RNase_CAF1"/>
</dbReference>
<dbReference type="Pfam" id="PF04857">
    <property type="entry name" value="CAF1"/>
    <property type="match status" value="1"/>
</dbReference>
<dbReference type="PANTHER" id="PTHR15092">
    <property type="entry name" value="POLY A -SPECIFIC RIBONUCLEASE/TARGET OF EGR1, MEMBER 1"/>
    <property type="match status" value="1"/>
</dbReference>
<dbReference type="AlphaFoldDB" id="A0A6B2L3Q5"/>
<reference evidence="2" key="1">
    <citation type="journal article" date="2020" name="J. Eukaryot. Microbiol.">
        <title>De novo Sequencing, Assembly and Annotation of the Transcriptome for the Free-Living Testate Amoeba Arcella intermedia.</title>
        <authorList>
            <person name="Ribeiro G.M."/>
            <person name="Porfirio-Sousa A.L."/>
            <person name="Maurer-Alcala X.X."/>
            <person name="Katz L.A."/>
            <person name="Lahr D.J.G."/>
        </authorList>
    </citation>
    <scope>NUCLEOTIDE SEQUENCE</scope>
</reference>
<comment type="similarity">
    <text evidence="1">Belongs to the CAF1 family.</text>
</comment>